<evidence type="ECO:0000259" key="1">
    <source>
        <dbReference type="Pfam" id="PF13240"/>
    </source>
</evidence>
<evidence type="ECO:0000313" key="3">
    <source>
        <dbReference type="Proteomes" id="UP000217895"/>
    </source>
</evidence>
<gene>
    <name evidence="2" type="ORF">NIES2135_41370</name>
</gene>
<dbReference type="InterPro" id="IPR026870">
    <property type="entry name" value="Zinc_ribbon_dom"/>
</dbReference>
<dbReference type="EMBL" id="AP018203">
    <property type="protein sequence ID" value="BAY57273.1"/>
    <property type="molecule type" value="Genomic_DNA"/>
</dbReference>
<dbReference type="Proteomes" id="UP000217895">
    <property type="component" value="Chromosome"/>
</dbReference>
<proteinExistence type="predicted"/>
<feature type="domain" description="Zinc-ribbon" evidence="1">
    <location>
        <begin position="162"/>
        <end position="184"/>
    </location>
</feature>
<accession>A0A1Z4JKS0</accession>
<evidence type="ECO:0000313" key="2">
    <source>
        <dbReference type="EMBL" id="BAY57273.1"/>
    </source>
</evidence>
<dbReference type="AlphaFoldDB" id="A0A1Z4JKS0"/>
<name>A0A1Z4JKS0_LEPBY</name>
<organism evidence="2 3">
    <name type="scientific">Leptolyngbya boryana NIES-2135</name>
    <dbReference type="NCBI Taxonomy" id="1973484"/>
    <lineage>
        <taxon>Bacteria</taxon>
        <taxon>Bacillati</taxon>
        <taxon>Cyanobacteriota</taxon>
        <taxon>Cyanophyceae</taxon>
        <taxon>Leptolyngbyales</taxon>
        <taxon>Leptolyngbyaceae</taxon>
        <taxon>Leptolyngbya group</taxon>
        <taxon>Leptolyngbya</taxon>
    </lineage>
</organism>
<sequence length="186" mass="20868">MEFCKVWQFMMYAADLGNGQRLTIENVGTQTVLTWTSQSSGQQQSQQMSLSLGAWSSMPKLFKSHSSFILQIESQRTSYIRLQANGISLLSEVPLMLGSEEVLLQRVTTPSSPKMPEMKPLEPLRMGNMTMRMEPMEMSMGNMNLRFETETSSSANASTAHFCSQCGTKVQENDRFCAHCGTRLKS</sequence>
<keyword evidence="3" id="KW-1185">Reference proteome</keyword>
<protein>
    <recommendedName>
        <fullName evidence="1">Zinc-ribbon domain-containing protein</fullName>
    </recommendedName>
</protein>
<reference evidence="2 3" key="1">
    <citation type="submission" date="2017-06" db="EMBL/GenBank/DDBJ databases">
        <title>Genome sequencing of cyanobaciteial culture collection at National Institute for Environmental Studies (NIES).</title>
        <authorList>
            <person name="Hirose Y."/>
            <person name="Shimura Y."/>
            <person name="Fujisawa T."/>
            <person name="Nakamura Y."/>
            <person name="Kawachi M."/>
        </authorList>
    </citation>
    <scope>NUCLEOTIDE SEQUENCE [LARGE SCALE GENOMIC DNA]</scope>
    <source>
        <strain evidence="2 3">NIES-2135</strain>
    </source>
</reference>
<dbReference type="Pfam" id="PF13240">
    <property type="entry name" value="Zn_Ribbon_1"/>
    <property type="match status" value="1"/>
</dbReference>